<evidence type="ECO:0000313" key="7">
    <source>
        <dbReference type="Proteomes" id="UP000231669"/>
    </source>
</evidence>
<evidence type="ECO:0000256" key="4">
    <source>
        <dbReference type="ARBA" id="ARBA00022884"/>
    </source>
</evidence>
<dbReference type="EMBL" id="PEXE01000028">
    <property type="protein sequence ID" value="PIU28481.1"/>
    <property type="molecule type" value="Genomic_DNA"/>
</dbReference>
<keyword evidence="3" id="KW-0269">Exonuclease</keyword>
<evidence type="ECO:0000259" key="5">
    <source>
        <dbReference type="SMART" id="SM00849"/>
    </source>
</evidence>
<proteinExistence type="predicted"/>
<dbReference type="Gene3D" id="3.60.15.10">
    <property type="entry name" value="Ribonuclease Z/Hydroxyacylglutathione hydrolase-like"/>
    <property type="match status" value="1"/>
</dbReference>
<dbReference type="GO" id="GO:0003723">
    <property type="term" value="F:RNA binding"/>
    <property type="evidence" value="ECO:0007669"/>
    <property type="project" value="UniProtKB-KW"/>
</dbReference>
<dbReference type="InterPro" id="IPR036866">
    <property type="entry name" value="RibonucZ/Hydroxyglut_hydro"/>
</dbReference>
<keyword evidence="3" id="KW-0378">Hydrolase</keyword>
<dbReference type="AlphaFoldDB" id="A0A2M6YEC2"/>
<reference evidence="7" key="1">
    <citation type="submission" date="2017-09" db="EMBL/GenBank/DDBJ databases">
        <title>Depth-based differentiation of microbial function through sediment-hosted aquifers and enrichment of novel symbionts in the deep terrestrial subsurface.</title>
        <authorList>
            <person name="Probst A.J."/>
            <person name="Ladd B."/>
            <person name="Jarett J.K."/>
            <person name="Geller-Mcgrath D.E."/>
            <person name="Sieber C.M.K."/>
            <person name="Emerson J.B."/>
            <person name="Anantharaman K."/>
            <person name="Thomas B.C."/>
            <person name="Malmstrom R."/>
            <person name="Stieglmeier M."/>
            <person name="Klingl A."/>
            <person name="Woyke T."/>
            <person name="Ryan C.M."/>
            <person name="Banfield J.F."/>
        </authorList>
    </citation>
    <scope>NUCLEOTIDE SEQUENCE [LARGE SCALE GENOMIC DNA]</scope>
</reference>
<dbReference type="PANTHER" id="PTHR43694:SF1">
    <property type="entry name" value="RIBONUCLEASE J"/>
    <property type="match status" value="1"/>
</dbReference>
<dbReference type="InterPro" id="IPR055132">
    <property type="entry name" value="RNase_J_b_CASP"/>
</dbReference>
<dbReference type="PROSITE" id="PS50890">
    <property type="entry name" value="PUA"/>
    <property type="match status" value="1"/>
</dbReference>
<evidence type="ECO:0000313" key="6">
    <source>
        <dbReference type="EMBL" id="PIU28481.1"/>
    </source>
</evidence>
<evidence type="ECO:0000256" key="1">
    <source>
        <dbReference type="ARBA" id="ARBA00022490"/>
    </source>
</evidence>
<dbReference type="Gene3D" id="3.10.20.580">
    <property type="match status" value="1"/>
</dbReference>
<dbReference type="NCBIfam" id="TIGR00649">
    <property type="entry name" value="MG423"/>
    <property type="match status" value="1"/>
</dbReference>
<dbReference type="InterPro" id="IPR001279">
    <property type="entry name" value="Metallo-B-lactamas"/>
</dbReference>
<dbReference type="Gene3D" id="3.40.50.10710">
    <property type="entry name" value="Metallo-hydrolase/oxidoreductase"/>
    <property type="match status" value="1"/>
</dbReference>
<sequence length="546" mass="60144">MLKFIALSGTTDVTENFYVYECGSDLIVVDCGVGFPDQDMLGVDLVIPDFSYVKENASKLRGIIISHGHEDHLGALPFLLKDLPAQAGVKAPIYATKLVAGFIEDKFSEYRIKEQPVKVFDPEKDELTLGCFRVTPFRVAHSVPDGVGFSIDTPEGRIFHVSDYKFDWTPVDKRPFDVIKLASLASRGALATVSDCLGSTTPGYTESEREIEDRIQAIAEKAKGQVFFSTISSNISRIQQTLNVAQRLGRKVVFIGRSIEKKAEIARRLGYLSYPEWLVISPKQAGKVKNDQKIYIISGSYGQPGSALYRVALGEHSFLSIGENDTVVFSADPAPPGSKANVDFVVDKLIEANADVHYYDLQEDLHVSGHGSRKDIEMLFALTKPKYFIPIGGTVRYMHAYSKIAQGMGAKKSDVFELKAGDFVEFADGVGRRGGTVPVKNVLVDGLGIGDVGNVVLRDRKNLSKDGIVIAVIQGETVDLVSRGFVYESKNRQFLVGVGKLLVKELQRKKAVNSKVIKDIAVDFLERYFFDQTGRRPMILPVVIGT</sequence>
<dbReference type="SUPFAM" id="SSF56281">
    <property type="entry name" value="Metallo-hydrolase/oxidoreductase"/>
    <property type="match status" value="1"/>
</dbReference>
<dbReference type="Pfam" id="PF17770">
    <property type="entry name" value="RNase_J_C"/>
    <property type="match status" value="1"/>
</dbReference>
<dbReference type="Proteomes" id="UP000231669">
    <property type="component" value="Unassembled WGS sequence"/>
</dbReference>
<dbReference type="InterPro" id="IPR004613">
    <property type="entry name" value="RNase_J"/>
</dbReference>
<gene>
    <name evidence="6" type="ORF">COT08_01170</name>
</gene>
<name>A0A2M6YEC2_9BACT</name>
<keyword evidence="1" id="KW-0963">Cytoplasm</keyword>
<dbReference type="Pfam" id="PF12706">
    <property type="entry name" value="Lactamase_B_2"/>
    <property type="match status" value="1"/>
</dbReference>
<keyword evidence="4" id="KW-0694">RNA-binding</keyword>
<dbReference type="GO" id="GO:0004527">
    <property type="term" value="F:exonuclease activity"/>
    <property type="evidence" value="ECO:0007669"/>
    <property type="project" value="UniProtKB-KW"/>
</dbReference>
<protein>
    <recommendedName>
        <fullName evidence="5">Metallo-beta-lactamase domain-containing protein</fullName>
    </recommendedName>
</protein>
<dbReference type="Pfam" id="PF22505">
    <property type="entry name" value="RNase_J_b_CASP"/>
    <property type="match status" value="1"/>
</dbReference>
<evidence type="ECO:0000256" key="2">
    <source>
        <dbReference type="ARBA" id="ARBA00022722"/>
    </source>
</evidence>
<evidence type="ECO:0000256" key="3">
    <source>
        <dbReference type="ARBA" id="ARBA00022839"/>
    </source>
</evidence>
<organism evidence="6 7">
    <name type="scientific">Candidatus Woesebacteria bacterium CG07_land_8_20_14_0_80_44_9</name>
    <dbReference type="NCBI Taxonomy" id="1975058"/>
    <lineage>
        <taxon>Bacteria</taxon>
        <taxon>Candidatus Woeseibacteriota</taxon>
    </lineage>
</organism>
<feature type="domain" description="Metallo-beta-lactamase" evidence="5">
    <location>
        <begin position="14"/>
        <end position="204"/>
    </location>
</feature>
<comment type="caution">
    <text evidence="6">The sequence shown here is derived from an EMBL/GenBank/DDBJ whole genome shotgun (WGS) entry which is preliminary data.</text>
</comment>
<dbReference type="InterPro" id="IPR042173">
    <property type="entry name" value="RNase_J_2"/>
</dbReference>
<dbReference type="PANTHER" id="PTHR43694">
    <property type="entry name" value="RIBONUCLEASE J"/>
    <property type="match status" value="1"/>
</dbReference>
<dbReference type="InterPro" id="IPR041636">
    <property type="entry name" value="RNase_J_C"/>
</dbReference>
<keyword evidence="2" id="KW-0540">Nuclease</keyword>
<accession>A0A2M6YEC2</accession>
<dbReference type="CDD" id="cd07714">
    <property type="entry name" value="RNaseJ_MBL-fold"/>
    <property type="match status" value="1"/>
</dbReference>
<dbReference type="SMART" id="SM00849">
    <property type="entry name" value="Lactamase_B"/>
    <property type="match status" value="1"/>
</dbReference>
<dbReference type="GO" id="GO:0046872">
    <property type="term" value="F:metal ion binding"/>
    <property type="evidence" value="ECO:0007669"/>
    <property type="project" value="InterPro"/>
</dbReference>